<evidence type="ECO:0000256" key="1">
    <source>
        <dbReference type="SAM" id="SignalP"/>
    </source>
</evidence>
<keyword evidence="3" id="KW-1185">Reference proteome</keyword>
<comment type="caution">
    <text evidence="2">The sequence shown here is derived from an EMBL/GenBank/DDBJ whole genome shotgun (WGS) entry which is preliminary data.</text>
</comment>
<dbReference type="AlphaFoldDB" id="A0A922HZF3"/>
<evidence type="ECO:0000313" key="2">
    <source>
        <dbReference type="EMBL" id="KAH9517341.1"/>
    </source>
</evidence>
<protein>
    <submittedName>
        <fullName evidence="2">Uncharacterized protein</fullName>
    </submittedName>
</protein>
<dbReference type="Proteomes" id="UP000790347">
    <property type="component" value="Unassembled WGS sequence"/>
</dbReference>
<reference evidence="2" key="2">
    <citation type="journal article" date="2022" name="Res Sq">
        <title>Comparative Genomics Reveals Insights into the Divergent Evolution of Astigmatic Mites and Household Pest Adaptations.</title>
        <authorList>
            <person name="Xiong Q."/>
            <person name="Wan A.T.-Y."/>
            <person name="Liu X.-Y."/>
            <person name="Fung C.S.-H."/>
            <person name="Xiao X."/>
            <person name="Malainual N."/>
            <person name="Hou J."/>
            <person name="Wang L."/>
            <person name="Wang M."/>
            <person name="Yang K."/>
            <person name="Cui Y."/>
            <person name="Leung E."/>
            <person name="Nong W."/>
            <person name="Shin S.-K."/>
            <person name="Au S."/>
            <person name="Jeong K.Y."/>
            <person name="Chew F.T."/>
            <person name="Hui J."/>
            <person name="Leung T.F."/>
            <person name="Tungtrongchitr A."/>
            <person name="Zhong N."/>
            <person name="Liu Z."/>
            <person name="Tsui S."/>
        </authorList>
    </citation>
    <scope>NUCLEOTIDE SEQUENCE</scope>
    <source>
        <strain evidence="2">Derf</strain>
        <tissue evidence="2">Whole organism</tissue>
    </source>
</reference>
<feature type="non-terminal residue" evidence="2">
    <location>
        <position position="1"/>
    </location>
</feature>
<organism evidence="2 3">
    <name type="scientific">Dermatophagoides farinae</name>
    <name type="common">American house dust mite</name>
    <dbReference type="NCBI Taxonomy" id="6954"/>
    <lineage>
        <taxon>Eukaryota</taxon>
        <taxon>Metazoa</taxon>
        <taxon>Ecdysozoa</taxon>
        <taxon>Arthropoda</taxon>
        <taxon>Chelicerata</taxon>
        <taxon>Arachnida</taxon>
        <taxon>Acari</taxon>
        <taxon>Acariformes</taxon>
        <taxon>Sarcoptiformes</taxon>
        <taxon>Astigmata</taxon>
        <taxon>Psoroptidia</taxon>
        <taxon>Analgoidea</taxon>
        <taxon>Pyroglyphidae</taxon>
        <taxon>Dermatophagoidinae</taxon>
        <taxon>Dermatophagoides</taxon>
    </lineage>
</organism>
<evidence type="ECO:0000313" key="3">
    <source>
        <dbReference type="Proteomes" id="UP000790347"/>
    </source>
</evidence>
<accession>A0A922HZF3</accession>
<sequence>KISIIIIMIMIMLTKNQNVCNDHHDHYAKPYLVHPSIEPTVLSSCNTCLALQFTNGSRGLISIDEKNWREPKKNQFHPL</sequence>
<name>A0A922HZF3_DERFA</name>
<feature type="signal peptide" evidence="1">
    <location>
        <begin position="1"/>
        <end position="16"/>
    </location>
</feature>
<proteinExistence type="predicted"/>
<keyword evidence="1" id="KW-0732">Signal</keyword>
<gene>
    <name evidence="2" type="ORF">DERF_008019</name>
</gene>
<feature type="chain" id="PRO_5037575284" evidence="1">
    <location>
        <begin position="17"/>
        <end position="79"/>
    </location>
</feature>
<dbReference type="EMBL" id="ASGP02000003">
    <property type="protein sequence ID" value="KAH9517341.1"/>
    <property type="molecule type" value="Genomic_DNA"/>
</dbReference>
<reference evidence="2" key="1">
    <citation type="submission" date="2013-05" db="EMBL/GenBank/DDBJ databases">
        <authorList>
            <person name="Yim A.K.Y."/>
            <person name="Chan T.F."/>
            <person name="Ji K.M."/>
            <person name="Liu X.Y."/>
            <person name="Zhou J.W."/>
            <person name="Li R.Q."/>
            <person name="Yang K.Y."/>
            <person name="Li J."/>
            <person name="Li M."/>
            <person name="Law P.T.W."/>
            <person name="Wu Y.L."/>
            <person name="Cai Z.L."/>
            <person name="Qin H."/>
            <person name="Bao Y."/>
            <person name="Leung R.K.K."/>
            <person name="Ng P.K.S."/>
            <person name="Zou J."/>
            <person name="Zhong X.J."/>
            <person name="Ran P.X."/>
            <person name="Zhong N.S."/>
            <person name="Liu Z.G."/>
            <person name="Tsui S.K.W."/>
        </authorList>
    </citation>
    <scope>NUCLEOTIDE SEQUENCE</scope>
    <source>
        <strain evidence="2">Derf</strain>
        <tissue evidence="2">Whole organism</tissue>
    </source>
</reference>